<feature type="region of interest" description="Disordered" evidence="1">
    <location>
        <begin position="26"/>
        <end position="64"/>
    </location>
</feature>
<reference evidence="3" key="1">
    <citation type="journal article" date="2019" name="Int. J. Syst. Evol. Microbiol.">
        <title>The Global Catalogue of Microorganisms (GCM) 10K type strain sequencing project: providing services to taxonomists for standard genome sequencing and annotation.</title>
        <authorList>
            <consortium name="The Broad Institute Genomics Platform"/>
            <consortium name="The Broad Institute Genome Sequencing Center for Infectious Disease"/>
            <person name="Wu L."/>
            <person name="Ma J."/>
        </authorList>
    </citation>
    <scope>NUCLEOTIDE SEQUENCE [LARGE SCALE GENOMIC DNA]</scope>
    <source>
        <strain evidence="3">JCM 16956</strain>
    </source>
</reference>
<name>A0ABP7MXG5_9ACTN</name>
<feature type="compositionally biased region" description="Acidic residues" evidence="1">
    <location>
        <begin position="76"/>
        <end position="113"/>
    </location>
</feature>
<feature type="region of interest" description="Disordered" evidence="1">
    <location>
        <begin position="76"/>
        <end position="121"/>
    </location>
</feature>
<organism evidence="2 3">
    <name type="scientific">Streptomyces gulbargensis</name>
    <dbReference type="NCBI Taxonomy" id="364901"/>
    <lineage>
        <taxon>Bacteria</taxon>
        <taxon>Bacillati</taxon>
        <taxon>Actinomycetota</taxon>
        <taxon>Actinomycetes</taxon>
        <taxon>Kitasatosporales</taxon>
        <taxon>Streptomycetaceae</taxon>
        <taxon>Streptomyces</taxon>
    </lineage>
</organism>
<evidence type="ECO:0000313" key="3">
    <source>
        <dbReference type="Proteomes" id="UP001501000"/>
    </source>
</evidence>
<evidence type="ECO:0000256" key="1">
    <source>
        <dbReference type="SAM" id="MobiDB-lite"/>
    </source>
</evidence>
<protein>
    <submittedName>
        <fullName evidence="2">Uncharacterized protein</fullName>
    </submittedName>
</protein>
<dbReference type="EMBL" id="BAABAJ010000014">
    <property type="protein sequence ID" value="GAA3930129.1"/>
    <property type="molecule type" value="Genomic_DNA"/>
</dbReference>
<proteinExistence type="predicted"/>
<keyword evidence="3" id="KW-1185">Reference proteome</keyword>
<sequence length="121" mass="12539">MTDAPPPTGGPSSPLTLLAVSRPRSGLWTGPRLWKTPSPARVKGENAEGPVAGRDGALGRTGSAQAAEVELLAPDDDVDAAGFASEEDEADGAEDAEPVEDFDAPDEAGELLDEEPRLSFR</sequence>
<evidence type="ECO:0000313" key="2">
    <source>
        <dbReference type="EMBL" id="GAA3930129.1"/>
    </source>
</evidence>
<gene>
    <name evidence="2" type="ORF">GCM10022244_43840</name>
</gene>
<accession>A0ABP7MXG5</accession>
<dbReference type="Proteomes" id="UP001501000">
    <property type="component" value="Unassembled WGS sequence"/>
</dbReference>
<comment type="caution">
    <text evidence="2">The sequence shown here is derived from an EMBL/GenBank/DDBJ whole genome shotgun (WGS) entry which is preliminary data.</text>
</comment>